<evidence type="ECO:0000313" key="2">
    <source>
        <dbReference type="Proteomes" id="UP001315278"/>
    </source>
</evidence>
<evidence type="ECO:0000313" key="1">
    <source>
        <dbReference type="EMBL" id="MBR0796848.1"/>
    </source>
</evidence>
<reference evidence="2" key="1">
    <citation type="journal article" date="2021" name="ISME J.">
        <title>Evolutionary origin and ecological implication of a unique nif island in free-living Bradyrhizobium lineages.</title>
        <authorList>
            <person name="Tao J."/>
        </authorList>
    </citation>
    <scope>NUCLEOTIDE SEQUENCE [LARGE SCALE GENOMIC DNA]</scope>
    <source>
        <strain evidence="2">SZCCT0434</strain>
    </source>
</reference>
<dbReference type="EMBL" id="JAFCJH010000014">
    <property type="protein sequence ID" value="MBR0796848.1"/>
    <property type="molecule type" value="Genomic_DNA"/>
</dbReference>
<proteinExistence type="predicted"/>
<sequence>MDQLQSVSRANRQILMILSVSVQNDRHSRTISRSKFKDQACASNSDTHWISLKAAHFASISCKDAQIRQD</sequence>
<dbReference type="Proteomes" id="UP001315278">
    <property type="component" value="Unassembled WGS sequence"/>
</dbReference>
<dbReference type="RefSeq" id="WP_212395957.1">
    <property type="nucleotide sequence ID" value="NZ_JAFCJH010000014.1"/>
</dbReference>
<gene>
    <name evidence="1" type="ORF">JQ615_15740</name>
</gene>
<accession>A0ABS5FJA1</accession>
<keyword evidence="2" id="KW-1185">Reference proteome</keyword>
<comment type="caution">
    <text evidence="1">The sequence shown here is derived from an EMBL/GenBank/DDBJ whole genome shotgun (WGS) entry which is preliminary data.</text>
</comment>
<organism evidence="1 2">
    <name type="scientific">Bradyrhizobium jicamae</name>
    <dbReference type="NCBI Taxonomy" id="280332"/>
    <lineage>
        <taxon>Bacteria</taxon>
        <taxon>Pseudomonadati</taxon>
        <taxon>Pseudomonadota</taxon>
        <taxon>Alphaproteobacteria</taxon>
        <taxon>Hyphomicrobiales</taxon>
        <taxon>Nitrobacteraceae</taxon>
        <taxon>Bradyrhizobium</taxon>
    </lineage>
</organism>
<protein>
    <submittedName>
        <fullName evidence="1">Uncharacterized protein</fullName>
    </submittedName>
</protein>
<name>A0ABS5FJA1_9BRAD</name>